<sequence length="157" mass="17692">MRMHTNWRTPAIILGMWWVLAVTQAVAAGVSPQDLFQAAAQIKVAAKDVRELAHRLEGIRPNPTIIDAALAKVRTLSTKIQNAKAVIIRRMQELSGKTHVWLPNEFKQIDQILDQLPFLLTTDRNLSATCDALHTLNSHLKWLHGEALYFARSAPRQ</sequence>
<dbReference type="Proteomes" id="UP000252355">
    <property type="component" value="Unassembled WGS sequence"/>
</dbReference>
<organism evidence="1 2">
    <name type="scientific">Candidatus Ozemobacter sibiricus</name>
    <dbReference type="NCBI Taxonomy" id="2268124"/>
    <lineage>
        <taxon>Bacteria</taxon>
        <taxon>Candidatus Ozemobacteria</taxon>
        <taxon>Candidatus Ozemobacterales</taxon>
        <taxon>Candidatus Ozemobacteraceae</taxon>
        <taxon>Candidatus Ozemobacter</taxon>
    </lineage>
</organism>
<protein>
    <recommendedName>
        <fullName evidence="3">Chemiosmotic efflux system C protein A</fullName>
    </recommendedName>
</protein>
<evidence type="ECO:0000313" key="1">
    <source>
        <dbReference type="EMBL" id="RCK77798.1"/>
    </source>
</evidence>
<name>A0A367ZI66_9BACT</name>
<proteinExistence type="predicted"/>
<comment type="caution">
    <text evidence="1">The sequence shown here is derived from an EMBL/GenBank/DDBJ whole genome shotgun (WGS) entry which is preliminary data.</text>
</comment>
<evidence type="ECO:0000313" key="2">
    <source>
        <dbReference type="Proteomes" id="UP000252355"/>
    </source>
</evidence>
<evidence type="ECO:0008006" key="3">
    <source>
        <dbReference type="Google" id="ProtNLM"/>
    </source>
</evidence>
<reference evidence="1 2" key="1">
    <citation type="submission" date="2018-05" db="EMBL/GenBank/DDBJ databases">
        <title>A metagenomic window into the 2 km-deep terrestrial subsurface aquifer revealed taxonomically and functionally diverse microbial community comprising novel uncultured bacterial lineages.</title>
        <authorList>
            <person name="Kadnikov V.V."/>
            <person name="Mardanov A.V."/>
            <person name="Beletsky A.V."/>
            <person name="Banks D."/>
            <person name="Pimenov N.V."/>
            <person name="Frank Y.A."/>
            <person name="Karnachuk O.V."/>
            <person name="Ravin N.V."/>
        </authorList>
    </citation>
    <scope>NUCLEOTIDE SEQUENCE [LARGE SCALE GENOMIC DNA]</scope>
    <source>
        <strain evidence="1">BY5</strain>
    </source>
</reference>
<dbReference type="AlphaFoldDB" id="A0A367ZI66"/>
<dbReference type="EMBL" id="QOQW01000033">
    <property type="protein sequence ID" value="RCK77798.1"/>
    <property type="molecule type" value="Genomic_DNA"/>
</dbReference>
<accession>A0A367ZI66</accession>
<gene>
    <name evidence="1" type="ORF">OZSIB_2856</name>
</gene>